<organism evidence="1 2">
    <name type="scientific">Burkholderia ambifaria MEX-5</name>
    <dbReference type="NCBI Taxonomy" id="396597"/>
    <lineage>
        <taxon>Bacteria</taxon>
        <taxon>Pseudomonadati</taxon>
        <taxon>Pseudomonadota</taxon>
        <taxon>Betaproteobacteria</taxon>
        <taxon>Burkholderiales</taxon>
        <taxon>Burkholderiaceae</taxon>
        <taxon>Burkholderia</taxon>
        <taxon>Burkholderia cepacia complex</taxon>
    </lineage>
</organism>
<protein>
    <submittedName>
        <fullName evidence="1">Uncharacterized protein</fullName>
    </submittedName>
</protein>
<dbReference type="EMBL" id="ABLK01000062">
    <property type="protein sequence ID" value="EDT41771.1"/>
    <property type="molecule type" value="Genomic_DNA"/>
</dbReference>
<sequence length="37" mass="4125">MTCGLRRSCVTLAGLNPIQLSVISGYKDVRMLARYTH</sequence>
<accession>B1T3Q6</accession>
<evidence type="ECO:0000313" key="1">
    <source>
        <dbReference type="EMBL" id="EDT41771.1"/>
    </source>
</evidence>
<evidence type="ECO:0000313" key="2">
    <source>
        <dbReference type="Proteomes" id="UP000004814"/>
    </source>
</evidence>
<reference evidence="1 2" key="1">
    <citation type="submission" date="2008-03" db="EMBL/GenBank/DDBJ databases">
        <title>Sequencing of the draft genome and assembly of Burkholderia ambifaria MEX-5.</title>
        <authorList>
            <consortium name="US DOE Joint Genome Institute (JGI-PGF)"/>
            <person name="Copeland A."/>
            <person name="Lucas S."/>
            <person name="Lapidus A."/>
            <person name="Glavina del Rio T."/>
            <person name="Dalin E."/>
            <person name="Tice H."/>
            <person name="Bruce D."/>
            <person name="Goodwin L."/>
            <person name="Pitluck S."/>
            <person name="Larimer F."/>
            <person name="Land M.L."/>
            <person name="Hauser L."/>
            <person name="Tiedje J."/>
            <person name="Richardson P."/>
        </authorList>
    </citation>
    <scope>NUCLEOTIDE SEQUENCE [LARGE SCALE GENOMIC DNA]</scope>
    <source>
        <strain evidence="1 2">MEX-5</strain>
    </source>
</reference>
<comment type="caution">
    <text evidence="1">The sequence shown here is derived from an EMBL/GenBank/DDBJ whole genome shotgun (WGS) entry which is preliminary data.</text>
</comment>
<dbReference type="PATRIC" id="fig|396597.7.peg.5672"/>
<gene>
    <name evidence="1" type="ORF">BamMEX5DRAFT_2422</name>
</gene>
<dbReference type="AlphaFoldDB" id="B1T3Q6"/>
<dbReference type="Proteomes" id="UP000004814">
    <property type="component" value="Unassembled WGS sequence"/>
</dbReference>
<proteinExistence type="predicted"/>
<name>B1T3Q6_9BURK</name>